<dbReference type="EMBL" id="FNNE01000009">
    <property type="protein sequence ID" value="SDX43767.1"/>
    <property type="molecule type" value="Genomic_DNA"/>
</dbReference>
<protein>
    <submittedName>
        <fullName evidence="2">Uncharacterized protein</fullName>
    </submittedName>
</protein>
<reference evidence="2 3" key="1">
    <citation type="submission" date="2016-10" db="EMBL/GenBank/DDBJ databases">
        <authorList>
            <person name="de Groot N.N."/>
        </authorList>
    </citation>
    <scope>NUCLEOTIDE SEQUENCE [LARGE SCALE GENOMIC DNA]</scope>
    <source>
        <strain evidence="2 3">CGMCC 1.7059</strain>
    </source>
</reference>
<gene>
    <name evidence="2" type="ORF">SAMN04487960_109110</name>
</gene>
<dbReference type="Proteomes" id="UP000199675">
    <property type="component" value="Unassembled WGS sequence"/>
</dbReference>
<feature type="signal peptide" evidence="1">
    <location>
        <begin position="1"/>
        <end position="22"/>
    </location>
</feature>
<keyword evidence="3" id="KW-1185">Reference proteome</keyword>
<proteinExistence type="predicted"/>
<organism evidence="2 3">
    <name type="scientific">Marinobacter mobilis</name>
    <dbReference type="NCBI Taxonomy" id="488533"/>
    <lineage>
        <taxon>Bacteria</taxon>
        <taxon>Pseudomonadati</taxon>
        <taxon>Pseudomonadota</taxon>
        <taxon>Gammaproteobacteria</taxon>
        <taxon>Pseudomonadales</taxon>
        <taxon>Marinobacteraceae</taxon>
        <taxon>Marinobacter</taxon>
    </lineage>
</organism>
<dbReference type="AlphaFoldDB" id="A0A1H3BPK3"/>
<evidence type="ECO:0000256" key="1">
    <source>
        <dbReference type="SAM" id="SignalP"/>
    </source>
</evidence>
<keyword evidence="1" id="KW-0732">Signal</keyword>
<accession>A0A1H3BPK3</accession>
<sequence length="187" mass="20503">MPGFCRLITTGFILLLAMNAQAEQPSGRQSYESCSLITSQYLTVIQLLGRGFDEEMLQQTLPEITAESSARVAALGELVNNEGLTKTYTRVNVEFARCATAVYQQHGVPESGSREAHFHFCAGENKVRHEVLMAAMLEAPESAVRAQLPETHQSIVSPLYSLYGTDGADAVYDSLASELKLCINSRR</sequence>
<name>A0A1H3BPK3_9GAMM</name>
<evidence type="ECO:0000313" key="3">
    <source>
        <dbReference type="Proteomes" id="UP000199675"/>
    </source>
</evidence>
<feature type="chain" id="PRO_5011433371" evidence="1">
    <location>
        <begin position="23"/>
        <end position="187"/>
    </location>
</feature>
<dbReference type="STRING" id="488533.SAMN04487960_109110"/>
<evidence type="ECO:0000313" key="2">
    <source>
        <dbReference type="EMBL" id="SDX43767.1"/>
    </source>
</evidence>